<feature type="region of interest" description="Disordered" evidence="1">
    <location>
        <begin position="47"/>
        <end position="66"/>
    </location>
</feature>
<accession>A0A4D6H4M3</accession>
<organism evidence="2 3">
    <name type="scientific">Halobellus limi</name>
    <dbReference type="NCBI Taxonomy" id="699433"/>
    <lineage>
        <taxon>Archaea</taxon>
        <taxon>Methanobacteriati</taxon>
        <taxon>Methanobacteriota</taxon>
        <taxon>Stenosarchaea group</taxon>
        <taxon>Halobacteria</taxon>
        <taxon>Halobacteriales</taxon>
        <taxon>Haloferacaceae</taxon>
        <taxon>Halobellus</taxon>
    </lineage>
</organism>
<name>A0A4D6H4M3_9EURY</name>
<dbReference type="Proteomes" id="UP000296733">
    <property type="component" value="Chromosome"/>
</dbReference>
<evidence type="ECO:0000256" key="1">
    <source>
        <dbReference type="SAM" id="MobiDB-lite"/>
    </source>
</evidence>
<protein>
    <submittedName>
        <fullName evidence="2">Uncharacterized protein</fullName>
    </submittedName>
</protein>
<gene>
    <name evidence="2" type="ORF">DV707_14590</name>
</gene>
<evidence type="ECO:0000313" key="2">
    <source>
        <dbReference type="EMBL" id="QCC48780.1"/>
    </source>
</evidence>
<proteinExistence type="predicted"/>
<feature type="region of interest" description="Disordered" evidence="1">
    <location>
        <begin position="16"/>
        <end position="42"/>
    </location>
</feature>
<reference evidence="2 3" key="1">
    <citation type="journal article" date="2019" name="Nat. Commun.">
        <title>A new type of DNA phosphorothioation-based antiviral system in archaea.</title>
        <authorList>
            <person name="Xiong L."/>
            <person name="Liu S."/>
            <person name="Chen S."/>
            <person name="Xiao Y."/>
            <person name="Zhu B."/>
            <person name="Gao Y."/>
            <person name="Zhang Y."/>
            <person name="Chen B."/>
            <person name="Luo J."/>
            <person name="Deng Z."/>
            <person name="Chen X."/>
            <person name="Wang L."/>
            <person name="Chen S."/>
        </authorList>
    </citation>
    <scope>NUCLEOTIDE SEQUENCE [LARGE SCALE GENOMIC DNA]</scope>
    <source>
        <strain evidence="2 3">CGMCC 1.10331</strain>
    </source>
</reference>
<evidence type="ECO:0000313" key="3">
    <source>
        <dbReference type="Proteomes" id="UP000296733"/>
    </source>
</evidence>
<dbReference type="AlphaFoldDB" id="A0A4D6H4M3"/>
<sequence>MRIECDDAGAVAGTEGAGEGVVVGVDGDASPPSSRAGADCSPIRRTAEGSAYSADSNAAIRSRYSS</sequence>
<dbReference type="EMBL" id="CP031311">
    <property type="protein sequence ID" value="QCC48780.1"/>
    <property type="molecule type" value="Genomic_DNA"/>
</dbReference>
<dbReference type="KEGG" id="hlm:DV707_14590"/>